<feature type="transmembrane region" description="Helical" evidence="1">
    <location>
        <begin position="17"/>
        <end position="37"/>
    </location>
</feature>
<proteinExistence type="predicted"/>
<accession>A0A0R1MV86</accession>
<reference evidence="2 3" key="1">
    <citation type="journal article" date="2015" name="Genome Announc.">
        <title>Expanding the biotechnology potential of lactobacilli through comparative genomics of 213 strains and associated genera.</title>
        <authorList>
            <person name="Sun Z."/>
            <person name="Harris H.M."/>
            <person name="McCann A."/>
            <person name="Guo C."/>
            <person name="Argimon S."/>
            <person name="Zhang W."/>
            <person name="Yang X."/>
            <person name="Jeffery I.B."/>
            <person name="Cooney J.C."/>
            <person name="Kagawa T.F."/>
            <person name="Liu W."/>
            <person name="Song Y."/>
            <person name="Salvetti E."/>
            <person name="Wrobel A."/>
            <person name="Rasinkangas P."/>
            <person name="Parkhill J."/>
            <person name="Rea M.C."/>
            <person name="O'Sullivan O."/>
            <person name="Ritari J."/>
            <person name="Douillard F.P."/>
            <person name="Paul Ross R."/>
            <person name="Yang R."/>
            <person name="Briner A.E."/>
            <person name="Felis G.E."/>
            <person name="de Vos W.M."/>
            <person name="Barrangou R."/>
            <person name="Klaenhammer T.R."/>
            <person name="Caufield P.W."/>
            <person name="Cui Y."/>
            <person name="Zhang H."/>
            <person name="O'Toole P.W."/>
        </authorList>
    </citation>
    <scope>NUCLEOTIDE SEQUENCE [LARGE SCALE GENOMIC DNA]</scope>
    <source>
        <strain evidence="2 3">DSM 12744</strain>
    </source>
</reference>
<dbReference type="InterPro" id="IPR021707">
    <property type="entry name" value="DUF3290"/>
</dbReference>
<feature type="transmembrane region" description="Helical" evidence="1">
    <location>
        <begin position="49"/>
        <end position="66"/>
    </location>
</feature>
<evidence type="ECO:0000313" key="3">
    <source>
        <dbReference type="Proteomes" id="UP000051330"/>
    </source>
</evidence>
<evidence type="ECO:0008006" key="4">
    <source>
        <dbReference type="Google" id="ProtNLM"/>
    </source>
</evidence>
<evidence type="ECO:0000313" key="2">
    <source>
        <dbReference type="EMBL" id="KRL09652.1"/>
    </source>
</evidence>
<dbReference type="STRING" id="1423792.FD09_GL001098"/>
<dbReference type="Proteomes" id="UP000051330">
    <property type="component" value="Unassembled WGS sequence"/>
</dbReference>
<keyword evidence="1" id="KW-1133">Transmembrane helix</keyword>
<gene>
    <name evidence="2" type="ORF">FD09_GL001098</name>
</gene>
<organism evidence="2 3">
    <name type="scientific">Schleiferilactobacillus perolens DSM 12744</name>
    <dbReference type="NCBI Taxonomy" id="1423792"/>
    <lineage>
        <taxon>Bacteria</taxon>
        <taxon>Bacillati</taxon>
        <taxon>Bacillota</taxon>
        <taxon>Bacilli</taxon>
        <taxon>Lactobacillales</taxon>
        <taxon>Lactobacillaceae</taxon>
        <taxon>Schleiferilactobacillus</taxon>
    </lineage>
</organism>
<keyword evidence="1" id="KW-0812">Transmembrane</keyword>
<keyword evidence="1" id="KW-0472">Membrane</keyword>
<protein>
    <recommendedName>
        <fullName evidence="4">DUF3290 domain-containing protein</fullName>
    </recommendedName>
</protein>
<evidence type="ECO:0000256" key="1">
    <source>
        <dbReference type="SAM" id="Phobius"/>
    </source>
</evidence>
<dbReference type="AlphaFoldDB" id="A0A0R1MV86"/>
<dbReference type="PATRIC" id="fig|1423792.3.peg.1119"/>
<dbReference type="EMBL" id="AZEC01000017">
    <property type="protein sequence ID" value="KRL09652.1"/>
    <property type="molecule type" value="Genomic_DNA"/>
</dbReference>
<keyword evidence="3" id="KW-1185">Reference proteome</keyword>
<sequence length="153" mass="17431">MWTYGYFGHHTSNQFDWVGYIITGIVLVITIILLLNYLRHRNNARNRDLLILSLLVAALSVTIQISDLQYNYQLTNSNNNNSLVMMEFMRHVAKDKKVTASQVAANQTSLGAGLVVKVASDYYQVTFNNDNAITSYTLTKTKLLNRKIQLIKE</sequence>
<name>A0A0R1MV86_9LACO</name>
<dbReference type="Pfam" id="PF11694">
    <property type="entry name" value="DUF3290"/>
    <property type="match status" value="1"/>
</dbReference>
<comment type="caution">
    <text evidence="2">The sequence shown here is derived from an EMBL/GenBank/DDBJ whole genome shotgun (WGS) entry which is preliminary data.</text>
</comment>